<dbReference type="EMBL" id="JAACXV010014065">
    <property type="protein sequence ID" value="KAF7270723.1"/>
    <property type="molecule type" value="Genomic_DNA"/>
</dbReference>
<name>A0A834I104_RHYFE</name>
<feature type="region of interest" description="Disordered" evidence="1">
    <location>
        <begin position="1"/>
        <end position="56"/>
    </location>
</feature>
<organism evidence="2 3">
    <name type="scientific">Rhynchophorus ferrugineus</name>
    <name type="common">Red palm weevil</name>
    <name type="synonym">Curculio ferrugineus</name>
    <dbReference type="NCBI Taxonomy" id="354439"/>
    <lineage>
        <taxon>Eukaryota</taxon>
        <taxon>Metazoa</taxon>
        <taxon>Ecdysozoa</taxon>
        <taxon>Arthropoda</taxon>
        <taxon>Hexapoda</taxon>
        <taxon>Insecta</taxon>
        <taxon>Pterygota</taxon>
        <taxon>Neoptera</taxon>
        <taxon>Endopterygota</taxon>
        <taxon>Coleoptera</taxon>
        <taxon>Polyphaga</taxon>
        <taxon>Cucujiformia</taxon>
        <taxon>Curculionidae</taxon>
        <taxon>Dryophthorinae</taxon>
        <taxon>Rhynchophorus</taxon>
    </lineage>
</organism>
<protein>
    <submittedName>
        <fullName evidence="2">Uncharacterized protein</fullName>
    </submittedName>
</protein>
<comment type="caution">
    <text evidence="2">The sequence shown here is derived from an EMBL/GenBank/DDBJ whole genome shotgun (WGS) entry which is preliminary data.</text>
</comment>
<evidence type="ECO:0000256" key="1">
    <source>
        <dbReference type="SAM" id="MobiDB-lite"/>
    </source>
</evidence>
<reference evidence="2" key="1">
    <citation type="submission" date="2020-08" db="EMBL/GenBank/DDBJ databases">
        <title>Genome sequencing and assembly of the red palm weevil Rhynchophorus ferrugineus.</title>
        <authorList>
            <person name="Dias G.B."/>
            <person name="Bergman C.M."/>
            <person name="Manee M."/>
        </authorList>
    </citation>
    <scope>NUCLEOTIDE SEQUENCE</scope>
    <source>
        <strain evidence="2">AA-2017</strain>
        <tissue evidence="2">Whole larva</tissue>
    </source>
</reference>
<keyword evidence="3" id="KW-1185">Reference proteome</keyword>
<sequence length="102" mass="11710">MKLSSLPLSVHLPAVTPSPIHPPPSERFFAEDVERKTAKTQNPSPPPKRSRHDHKLELSCRTETVLHITDYYRRGKWPQRRVKNGIIGKTSEQFIIYRGGRG</sequence>
<accession>A0A834I104</accession>
<proteinExistence type="predicted"/>
<dbReference type="Proteomes" id="UP000625711">
    <property type="component" value="Unassembled WGS sequence"/>
</dbReference>
<evidence type="ECO:0000313" key="3">
    <source>
        <dbReference type="Proteomes" id="UP000625711"/>
    </source>
</evidence>
<gene>
    <name evidence="2" type="ORF">GWI33_016306</name>
</gene>
<feature type="compositionally biased region" description="Basic and acidic residues" evidence="1">
    <location>
        <begin position="28"/>
        <end position="37"/>
    </location>
</feature>
<evidence type="ECO:0000313" key="2">
    <source>
        <dbReference type="EMBL" id="KAF7270723.1"/>
    </source>
</evidence>
<dbReference type="AlphaFoldDB" id="A0A834I104"/>